<dbReference type="SUPFAM" id="SSF103481">
    <property type="entry name" value="Multidrug resistance efflux transporter EmrE"/>
    <property type="match status" value="1"/>
</dbReference>
<protein>
    <recommendedName>
        <fullName evidence="7">EamA domain-containing protein</fullName>
    </recommendedName>
</protein>
<keyword evidence="3 6" id="KW-0812">Transmembrane</keyword>
<keyword evidence="4 6" id="KW-1133">Transmembrane helix</keyword>
<accession>A0A645FUK3</accession>
<dbReference type="Pfam" id="PF00892">
    <property type="entry name" value="EamA"/>
    <property type="match status" value="1"/>
</dbReference>
<comment type="caution">
    <text evidence="8">The sequence shown here is derived from an EMBL/GenBank/DDBJ whole genome shotgun (WGS) entry which is preliminary data.</text>
</comment>
<feature type="domain" description="EamA" evidence="7">
    <location>
        <begin position="2"/>
        <end position="93"/>
    </location>
</feature>
<dbReference type="GO" id="GO:0005886">
    <property type="term" value="C:plasma membrane"/>
    <property type="evidence" value="ECO:0007669"/>
    <property type="project" value="UniProtKB-SubCell"/>
</dbReference>
<gene>
    <name evidence="8" type="ORF">SDC9_165545</name>
</gene>
<feature type="transmembrane region" description="Helical" evidence="6">
    <location>
        <begin position="50"/>
        <end position="68"/>
    </location>
</feature>
<evidence type="ECO:0000256" key="4">
    <source>
        <dbReference type="ARBA" id="ARBA00022989"/>
    </source>
</evidence>
<dbReference type="EMBL" id="VSSQ01065468">
    <property type="protein sequence ID" value="MPN18187.1"/>
    <property type="molecule type" value="Genomic_DNA"/>
</dbReference>
<dbReference type="InterPro" id="IPR050638">
    <property type="entry name" value="AA-Vitamin_Transporters"/>
</dbReference>
<dbReference type="InterPro" id="IPR000620">
    <property type="entry name" value="EamA_dom"/>
</dbReference>
<keyword evidence="5 6" id="KW-0472">Membrane</keyword>
<keyword evidence="2" id="KW-1003">Cell membrane</keyword>
<dbReference type="AlphaFoldDB" id="A0A645FUK3"/>
<reference evidence="8" key="1">
    <citation type="submission" date="2019-08" db="EMBL/GenBank/DDBJ databases">
        <authorList>
            <person name="Kucharzyk K."/>
            <person name="Murdoch R.W."/>
            <person name="Higgins S."/>
            <person name="Loffler F."/>
        </authorList>
    </citation>
    <scope>NUCLEOTIDE SEQUENCE</scope>
</reference>
<comment type="subcellular location">
    <subcellularLocation>
        <location evidence="1">Cell membrane</location>
        <topology evidence="1">Multi-pass membrane protein</topology>
    </subcellularLocation>
</comment>
<evidence type="ECO:0000256" key="5">
    <source>
        <dbReference type="ARBA" id="ARBA00023136"/>
    </source>
</evidence>
<dbReference type="PANTHER" id="PTHR32322">
    <property type="entry name" value="INNER MEMBRANE TRANSPORTER"/>
    <property type="match status" value="1"/>
</dbReference>
<feature type="transmembrane region" description="Helical" evidence="6">
    <location>
        <begin position="24"/>
        <end position="43"/>
    </location>
</feature>
<sequence length="110" mass="11796">MLLVIGLFGGGALPTIVPEGLLLLLYLIFRSAAAFTIWTSLLRRYDATSVSVYFFLLPVFGVALSGLLLGERIALVQTLAALLLVCTGIAIVNRPAGKRRTAPPPSREIE</sequence>
<dbReference type="InterPro" id="IPR037185">
    <property type="entry name" value="EmrE-like"/>
</dbReference>
<evidence type="ECO:0000256" key="1">
    <source>
        <dbReference type="ARBA" id="ARBA00004651"/>
    </source>
</evidence>
<dbReference type="PANTHER" id="PTHR32322:SF18">
    <property type="entry name" value="S-ADENOSYLMETHIONINE_S-ADENOSYLHOMOCYSTEINE TRANSPORTER"/>
    <property type="match status" value="1"/>
</dbReference>
<proteinExistence type="predicted"/>
<evidence type="ECO:0000259" key="7">
    <source>
        <dbReference type="Pfam" id="PF00892"/>
    </source>
</evidence>
<evidence type="ECO:0000256" key="2">
    <source>
        <dbReference type="ARBA" id="ARBA00022475"/>
    </source>
</evidence>
<evidence type="ECO:0000313" key="8">
    <source>
        <dbReference type="EMBL" id="MPN18187.1"/>
    </source>
</evidence>
<feature type="transmembrane region" description="Helical" evidence="6">
    <location>
        <begin position="74"/>
        <end position="92"/>
    </location>
</feature>
<name>A0A645FUK3_9ZZZZ</name>
<evidence type="ECO:0000256" key="6">
    <source>
        <dbReference type="SAM" id="Phobius"/>
    </source>
</evidence>
<evidence type="ECO:0000256" key="3">
    <source>
        <dbReference type="ARBA" id="ARBA00022692"/>
    </source>
</evidence>
<organism evidence="8">
    <name type="scientific">bioreactor metagenome</name>
    <dbReference type="NCBI Taxonomy" id="1076179"/>
    <lineage>
        <taxon>unclassified sequences</taxon>
        <taxon>metagenomes</taxon>
        <taxon>ecological metagenomes</taxon>
    </lineage>
</organism>